<sequence>MALGGTRGLEILYVNRSCGKQAKNKRKGPLPKVVELKAELCLISISSYCIRCGIGSNLRSPVLRRSQQMKLSSNSLMQASFPQRLLREEVKDRRMPREEFLQDPSPPLSCSSLIKEGTTELLAPYFLTG</sequence>
<gene>
    <name evidence="1" type="ORF">PODLI_1B041809</name>
</gene>
<organism evidence="1 2">
    <name type="scientific">Podarcis lilfordi</name>
    <name type="common">Lilford's wall lizard</name>
    <dbReference type="NCBI Taxonomy" id="74358"/>
    <lineage>
        <taxon>Eukaryota</taxon>
        <taxon>Metazoa</taxon>
        <taxon>Chordata</taxon>
        <taxon>Craniata</taxon>
        <taxon>Vertebrata</taxon>
        <taxon>Euteleostomi</taxon>
        <taxon>Lepidosauria</taxon>
        <taxon>Squamata</taxon>
        <taxon>Bifurcata</taxon>
        <taxon>Unidentata</taxon>
        <taxon>Episquamata</taxon>
        <taxon>Laterata</taxon>
        <taxon>Lacertibaenia</taxon>
        <taxon>Lacertidae</taxon>
        <taxon>Podarcis</taxon>
    </lineage>
</organism>
<protein>
    <submittedName>
        <fullName evidence="1">Uncharacterized protein</fullName>
    </submittedName>
</protein>
<dbReference type="EMBL" id="OX395135">
    <property type="protein sequence ID" value="CAI5785998.1"/>
    <property type="molecule type" value="Genomic_DNA"/>
</dbReference>
<evidence type="ECO:0000313" key="1">
    <source>
        <dbReference type="EMBL" id="CAI5785998.1"/>
    </source>
</evidence>
<proteinExistence type="predicted"/>
<name>A0AA35KYT0_9SAUR</name>
<dbReference type="Proteomes" id="UP001178461">
    <property type="component" value="Chromosome 10"/>
</dbReference>
<evidence type="ECO:0000313" key="2">
    <source>
        <dbReference type="Proteomes" id="UP001178461"/>
    </source>
</evidence>
<reference evidence="1" key="1">
    <citation type="submission" date="2022-12" db="EMBL/GenBank/DDBJ databases">
        <authorList>
            <person name="Alioto T."/>
            <person name="Alioto T."/>
            <person name="Gomez Garrido J."/>
        </authorList>
    </citation>
    <scope>NUCLEOTIDE SEQUENCE</scope>
</reference>
<dbReference type="AlphaFoldDB" id="A0AA35KYT0"/>
<keyword evidence="2" id="KW-1185">Reference proteome</keyword>
<accession>A0AA35KYT0</accession>